<dbReference type="PANTHER" id="PTHR12126:SF11">
    <property type="entry name" value="NADH DEHYDROGENASE [UBIQUINONE] 1 ALPHA SUBCOMPLEX SUBUNIT 9, MITOCHONDRIAL"/>
    <property type="match status" value="1"/>
</dbReference>
<dbReference type="InterPro" id="IPR036291">
    <property type="entry name" value="NAD(P)-bd_dom_sf"/>
</dbReference>
<dbReference type="PANTHER" id="PTHR12126">
    <property type="entry name" value="NADH-UBIQUINONE OXIDOREDUCTASE 39 KDA SUBUNIT-RELATED"/>
    <property type="match status" value="1"/>
</dbReference>
<name>A0A0V0R1U0_PSEPJ</name>
<evidence type="ECO:0000313" key="2">
    <source>
        <dbReference type="EMBL" id="KRX08136.1"/>
    </source>
</evidence>
<dbReference type="EMBL" id="LDAU01000073">
    <property type="protein sequence ID" value="KRX08136.1"/>
    <property type="molecule type" value="Genomic_DNA"/>
</dbReference>
<gene>
    <name evidence="2" type="ORF">PPERSA_01681</name>
</gene>
<sequence length="326" mass="37274">MSQKISAITGAFSYTGRYVTQILQQQGVQVRNLTNHPSRPVPKNQINKDQIDVYPLNYDDVNSLSKSLEGADTLYCTYWVRFNDYKGTTREQGIQRAKNIIQAAKNVGIQKIIYTSHTQSSLESPFAYINGKAQMEEYIKESGISYGFAKPCMIFGDTPQESIVANNCAYLLRKLPIFLIPGQGNYPVQPVHVRDMAQLMVKMAEDKNQNQDFDAVGPEIFTYNEFIQLIQDATNSKVLKIKGLNTDVVHKMITPVEYLLKDKFIEKDDLDLLTNNYLHSKQPPTGSIKFSEWVYQNREQLGKRYINSTDLYYTGETTIFDKVQKI</sequence>
<dbReference type="Gene3D" id="3.40.50.720">
    <property type="entry name" value="NAD(P)-binding Rossmann-like Domain"/>
    <property type="match status" value="1"/>
</dbReference>
<dbReference type="Pfam" id="PF05368">
    <property type="entry name" value="NmrA"/>
    <property type="match status" value="1"/>
</dbReference>
<keyword evidence="3" id="KW-1185">Reference proteome</keyword>
<evidence type="ECO:0000313" key="3">
    <source>
        <dbReference type="Proteomes" id="UP000054937"/>
    </source>
</evidence>
<proteinExistence type="predicted"/>
<dbReference type="OrthoDB" id="275457at2759"/>
<dbReference type="AlphaFoldDB" id="A0A0V0R1U0"/>
<accession>A0A0V0R1U0</accession>
<dbReference type="SUPFAM" id="SSF51735">
    <property type="entry name" value="NAD(P)-binding Rossmann-fold domains"/>
    <property type="match status" value="1"/>
</dbReference>
<dbReference type="InterPro" id="IPR008030">
    <property type="entry name" value="NmrA-like"/>
</dbReference>
<dbReference type="GO" id="GO:0044877">
    <property type="term" value="F:protein-containing complex binding"/>
    <property type="evidence" value="ECO:0007669"/>
    <property type="project" value="TreeGrafter"/>
</dbReference>
<organism evidence="2 3">
    <name type="scientific">Pseudocohnilembus persalinus</name>
    <name type="common">Ciliate</name>
    <dbReference type="NCBI Taxonomy" id="266149"/>
    <lineage>
        <taxon>Eukaryota</taxon>
        <taxon>Sar</taxon>
        <taxon>Alveolata</taxon>
        <taxon>Ciliophora</taxon>
        <taxon>Intramacronucleata</taxon>
        <taxon>Oligohymenophorea</taxon>
        <taxon>Scuticociliatia</taxon>
        <taxon>Philasterida</taxon>
        <taxon>Pseudocohnilembidae</taxon>
        <taxon>Pseudocohnilembus</taxon>
    </lineage>
</organism>
<reference evidence="2 3" key="1">
    <citation type="journal article" date="2015" name="Sci. Rep.">
        <title>Genome of the facultative scuticociliatosis pathogen Pseudocohnilembus persalinus provides insight into its virulence through horizontal gene transfer.</title>
        <authorList>
            <person name="Xiong J."/>
            <person name="Wang G."/>
            <person name="Cheng J."/>
            <person name="Tian M."/>
            <person name="Pan X."/>
            <person name="Warren A."/>
            <person name="Jiang C."/>
            <person name="Yuan D."/>
            <person name="Miao W."/>
        </authorList>
    </citation>
    <scope>NUCLEOTIDE SEQUENCE [LARGE SCALE GENOMIC DNA]</scope>
    <source>
        <strain evidence="2">36N120E</strain>
    </source>
</reference>
<dbReference type="Proteomes" id="UP000054937">
    <property type="component" value="Unassembled WGS sequence"/>
</dbReference>
<evidence type="ECO:0000259" key="1">
    <source>
        <dbReference type="Pfam" id="PF05368"/>
    </source>
</evidence>
<dbReference type="InParanoid" id="A0A0V0R1U0"/>
<dbReference type="InterPro" id="IPR051207">
    <property type="entry name" value="ComplexI_NDUFA9_subunit"/>
</dbReference>
<comment type="caution">
    <text evidence="2">The sequence shown here is derived from an EMBL/GenBank/DDBJ whole genome shotgun (WGS) entry which is preliminary data.</text>
</comment>
<feature type="domain" description="NmrA-like" evidence="1">
    <location>
        <begin position="7"/>
        <end position="258"/>
    </location>
</feature>
<protein>
    <recommendedName>
        <fullName evidence="1">NmrA-like domain-containing protein</fullName>
    </recommendedName>
</protein>